<evidence type="ECO:0000259" key="14">
    <source>
        <dbReference type="Pfam" id="PF00117"/>
    </source>
</evidence>
<feature type="active site" description="For GATase activity" evidence="10">
    <location>
        <position position="191"/>
    </location>
</feature>
<feature type="active site" evidence="10">
    <location>
        <position position="242"/>
    </location>
</feature>
<dbReference type="GO" id="GO:0000105">
    <property type="term" value="P:L-histidine biosynthetic process"/>
    <property type="evidence" value="ECO:0007669"/>
    <property type="project" value="UniProtKB-UniRule"/>
</dbReference>
<comment type="catalytic activity">
    <reaction evidence="7 9">
        <text>5-[(5-phospho-1-deoxy-D-ribulos-1-ylimino)methylamino]-1-(5-phospho-beta-D-ribosyl)imidazole-4-carboxamide + L-glutamine = D-erythro-1-(imidazol-4-yl)glycerol 3-phosphate + 5-amino-1-(5-phospho-beta-D-ribosyl)imidazole-4-carboxamide + L-glutamate + H(+)</text>
        <dbReference type="Rhea" id="RHEA:24793"/>
        <dbReference type="ChEBI" id="CHEBI:15378"/>
        <dbReference type="ChEBI" id="CHEBI:29985"/>
        <dbReference type="ChEBI" id="CHEBI:58278"/>
        <dbReference type="ChEBI" id="CHEBI:58359"/>
        <dbReference type="ChEBI" id="CHEBI:58475"/>
        <dbReference type="ChEBI" id="CHEBI:58525"/>
        <dbReference type="EC" id="4.3.2.10"/>
    </reaction>
</comment>
<feature type="binding site" evidence="11">
    <location>
        <position position="345"/>
    </location>
    <ligand>
        <name>substrate</name>
    </ligand>
</feature>
<organism evidence="15 16">
    <name type="scientific">Schizopora paradoxa</name>
    <dbReference type="NCBI Taxonomy" id="27342"/>
    <lineage>
        <taxon>Eukaryota</taxon>
        <taxon>Fungi</taxon>
        <taxon>Dikarya</taxon>
        <taxon>Basidiomycota</taxon>
        <taxon>Agaricomycotina</taxon>
        <taxon>Agaricomycetes</taxon>
        <taxon>Hymenochaetales</taxon>
        <taxon>Schizoporaceae</taxon>
        <taxon>Schizopora</taxon>
    </lineage>
</organism>
<reference evidence="15 16" key="1">
    <citation type="submission" date="2015-04" db="EMBL/GenBank/DDBJ databases">
        <title>Complete genome sequence of Schizopora paradoxa KUC8140, a cosmopolitan wood degrader in East Asia.</title>
        <authorList>
            <consortium name="DOE Joint Genome Institute"/>
            <person name="Min B."/>
            <person name="Park H."/>
            <person name="Jang Y."/>
            <person name="Kim J.-J."/>
            <person name="Kim K.H."/>
            <person name="Pangilinan J."/>
            <person name="Lipzen A."/>
            <person name="Riley R."/>
            <person name="Grigoriev I.V."/>
            <person name="Spatafora J.W."/>
            <person name="Choi I.-G."/>
        </authorList>
    </citation>
    <scope>NUCLEOTIDE SEQUENCE [LARGE SCALE GENOMIC DNA]</scope>
    <source>
        <strain evidence="15 16">KUC8140</strain>
    </source>
</reference>
<dbReference type="InterPro" id="IPR013785">
    <property type="entry name" value="Aldolase_TIM"/>
</dbReference>
<dbReference type="PANTHER" id="PTHR21235">
    <property type="entry name" value="IMIDAZOLE GLYCEROL PHOSPHATE SYNTHASE SUBUNIT HISF/H IGP SYNTHASE SUBUNIT HISF/H"/>
    <property type="match status" value="1"/>
</dbReference>
<evidence type="ECO:0000256" key="5">
    <source>
        <dbReference type="ARBA" id="ARBA00023102"/>
    </source>
</evidence>
<dbReference type="Pfam" id="PF00117">
    <property type="entry name" value="GATase"/>
    <property type="match status" value="1"/>
</dbReference>
<proteinExistence type="inferred from homology"/>
<keyword evidence="16" id="KW-1185">Reference proteome</keyword>
<protein>
    <recommendedName>
        <fullName evidence="9">Imidazole glycerol phosphate synthase hisHF</fullName>
    </recommendedName>
    <domain>
        <recommendedName>
            <fullName evidence="9">Glutaminase</fullName>
            <ecNumber evidence="9">3.5.1.2</ecNumber>
        </recommendedName>
    </domain>
    <domain>
        <recommendedName>
            <fullName evidence="9">Cyclase</fullName>
        </recommendedName>
    </domain>
</protein>
<dbReference type="Proteomes" id="UP000053477">
    <property type="component" value="Unassembled WGS sequence"/>
</dbReference>
<keyword evidence="3 9" id="KW-0378">Hydrolase</keyword>
<dbReference type="FunFam" id="3.40.50.880:FF:000039">
    <property type="entry name" value="Imidazole glycerol phosphate synthase hisHF"/>
    <property type="match status" value="1"/>
</dbReference>
<dbReference type="SUPFAM" id="SSF52317">
    <property type="entry name" value="Class I glutamine amidotransferase-like"/>
    <property type="match status" value="1"/>
</dbReference>
<dbReference type="NCBIfam" id="TIGR01855">
    <property type="entry name" value="IMP_synth_hisH"/>
    <property type="match status" value="1"/>
</dbReference>
<dbReference type="STRING" id="27342.A0A0H2RZK3"/>
<evidence type="ECO:0000256" key="4">
    <source>
        <dbReference type="ARBA" id="ARBA00022962"/>
    </source>
</evidence>
<evidence type="ECO:0000256" key="2">
    <source>
        <dbReference type="ARBA" id="ARBA00022605"/>
    </source>
</evidence>
<evidence type="ECO:0000313" key="15">
    <source>
        <dbReference type="EMBL" id="KLO17047.1"/>
    </source>
</evidence>
<dbReference type="Gene3D" id="3.20.20.70">
    <property type="entry name" value="Aldolase class I"/>
    <property type="match status" value="1"/>
</dbReference>
<evidence type="ECO:0000313" key="16">
    <source>
        <dbReference type="Proteomes" id="UP000053477"/>
    </source>
</evidence>
<evidence type="ECO:0000256" key="13">
    <source>
        <dbReference type="SAM" id="MobiDB-lite"/>
    </source>
</evidence>
<comment type="function">
    <text evidence="9">IGPS catalyzes the conversion of PRFAR and glutamine to IGP, AICAR and glutamate. The glutaminase domain produces the ammonia necessary for the cyclase domain to produce IGP and AICAR from PRFAR. The ammonia is channeled to the active site of the cyclase domain.</text>
</comment>
<comment type="similarity">
    <text evidence="9">In the C-terminal section; belongs to the HisA/HisF family.</text>
</comment>
<dbReference type="InterPro" id="IPR014640">
    <property type="entry name" value="IGPS_HisHF"/>
</dbReference>
<dbReference type="FunCoup" id="A0A0H2RZK3">
    <property type="interactions" value="145"/>
</dbReference>
<feature type="domain" description="Glutamine amidotransferase" evidence="14">
    <location>
        <begin position="5"/>
        <end position="197"/>
    </location>
</feature>
<dbReference type="AlphaFoldDB" id="A0A0H2RZK3"/>
<feature type="active site" evidence="10">
    <location>
        <position position="418"/>
    </location>
</feature>
<keyword evidence="6 9" id="KW-0456">Lyase</keyword>
<evidence type="ECO:0000256" key="7">
    <source>
        <dbReference type="ARBA" id="ARBA00047838"/>
    </source>
</evidence>
<feature type="region of interest" description="PRFAR binding" evidence="11">
    <location>
        <begin position="492"/>
        <end position="493"/>
    </location>
</feature>
<keyword evidence="9" id="KW-0511">Multifunctional enzyme</keyword>
<keyword evidence="2 9" id="KW-0028">Amino-acid biosynthesis</keyword>
<name>A0A0H2RZK3_9AGAM</name>
<dbReference type="PIRSF" id="PIRSF036936">
    <property type="entry name" value="IGPS_HisHF"/>
    <property type="match status" value="1"/>
</dbReference>
<sequence length="570" mass="61406">MGLFLLDYGAGNVRSLANTLERLGYEFQWISSADDFANATRLIFPGVGAFKSAIVHLQERGLLEPLKQYIASGRPYLGICIGMQVLFQSSQENPDVAGLGIIPADIGEFDHSSKAVPHMGWNAAEPVEQADASDRLVDPNAHYYFVHSFRATYDPTNAPAPAQWAHTTTQYGQEVFISSVRKDNVFATQFHPEKSGEAGLRLIQAWVQRSDAQLTSAHPSPRSPRSPRPRHGLTKRIIACMDVRANDDGDLVVTKGDQYDVREKAPPPPSSSSSHDALQTTTAGAVRNLGKPVALAARYYASGADELCLLNITSFRHSPLRDQPMLALVRAAAARVFVPLTIGGGIKDTVDPDGTPRPALEVAAAYFRAGADKVSVGSEAVYAVERLRASGKERGDGTSAIETIAAAYGRQAVVVSVDPKRVYVGDAKAYEGPYRDELVLGREGSSEEGKAWWYQCTVSGGREARDLSVVQLAQGAEALGAGEILLNSIDRDGTGLGFDLDLIRLVKKAVRIPVVASSGAGSTAHFTEVFRETDVEAALAAGIFHREEVKISEVKQAMVDAGLETRTLFE</sequence>
<feature type="binding site" description="covalent" evidence="11">
    <location>
        <position position="80"/>
    </location>
    <ligand>
        <name>L-glutamine</name>
        <dbReference type="ChEBI" id="CHEBI:58359"/>
    </ligand>
</feature>
<dbReference type="InterPro" id="IPR006062">
    <property type="entry name" value="His_biosynth"/>
</dbReference>
<dbReference type="EC" id="3.5.1.2" evidence="9"/>
<dbReference type="InterPro" id="IPR011060">
    <property type="entry name" value="RibuloseP-bd_barrel"/>
</dbReference>
<feature type="region of interest" description="Disordered" evidence="13">
    <location>
        <begin position="211"/>
        <end position="232"/>
    </location>
</feature>
<dbReference type="CDD" id="cd01748">
    <property type="entry name" value="GATase1_IGP_Synthase"/>
    <property type="match status" value="1"/>
</dbReference>
<keyword evidence="5 9" id="KW-0368">Histidine biosynthesis</keyword>
<feature type="region of interest" description="PRFAR binding" evidence="11">
    <location>
        <begin position="518"/>
        <end position="519"/>
    </location>
</feature>
<evidence type="ECO:0000256" key="8">
    <source>
        <dbReference type="ARBA" id="ARBA00049534"/>
    </source>
</evidence>
<comment type="similarity">
    <text evidence="12">Belongs to the HisA/HisF family.</text>
</comment>
<evidence type="ECO:0000256" key="6">
    <source>
        <dbReference type="ARBA" id="ARBA00023239"/>
    </source>
</evidence>
<feature type="region of interest" description="PRFAR binding" evidence="11">
    <location>
        <begin position="416"/>
        <end position="418"/>
    </location>
</feature>
<dbReference type="HAMAP" id="MF_00278">
    <property type="entry name" value="HisH"/>
    <property type="match status" value="1"/>
</dbReference>
<dbReference type="InterPro" id="IPR010139">
    <property type="entry name" value="Imidazole-glycPsynth_HisH"/>
</dbReference>
<dbReference type="PANTHER" id="PTHR21235:SF2">
    <property type="entry name" value="IMIDAZOLE GLYCEROL PHOSPHATE SYNTHASE HISHF"/>
    <property type="match status" value="1"/>
</dbReference>
<feature type="region of interest" description="PRFAR binding" evidence="11">
    <location>
        <begin position="541"/>
        <end position="542"/>
    </location>
</feature>
<gene>
    <name evidence="15" type="ORF">SCHPADRAFT_901017</name>
</gene>
<feature type="active site" description="For GATase activity" evidence="10">
    <location>
        <position position="80"/>
    </location>
</feature>
<dbReference type="EMBL" id="KQ085909">
    <property type="protein sequence ID" value="KLO17047.1"/>
    <property type="molecule type" value="Genomic_DNA"/>
</dbReference>
<dbReference type="SUPFAM" id="SSF51366">
    <property type="entry name" value="Ribulose-phoshate binding barrel"/>
    <property type="match status" value="1"/>
</dbReference>
<evidence type="ECO:0000256" key="10">
    <source>
        <dbReference type="PIRSR" id="PIRSR036936-1"/>
    </source>
</evidence>
<dbReference type="Pfam" id="PF00977">
    <property type="entry name" value="His_biosynth"/>
    <property type="match status" value="1"/>
</dbReference>
<keyword evidence="4 9" id="KW-0315">Glutamine amidotransferase</keyword>
<feature type="binding site" evidence="11">
    <location>
        <position position="487"/>
    </location>
    <ligand>
        <name>substrate</name>
    </ligand>
</feature>
<dbReference type="UniPathway" id="UPA00031">
    <property type="reaction ID" value="UER00010"/>
</dbReference>
<dbReference type="PROSITE" id="PS51273">
    <property type="entry name" value="GATASE_TYPE_1"/>
    <property type="match status" value="1"/>
</dbReference>
<dbReference type="InParanoid" id="A0A0H2RZK3"/>
<dbReference type="InterPro" id="IPR017926">
    <property type="entry name" value="GATASE"/>
</dbReference>
<dbReference type="Gene3D" id="3.40.50.880">
    <property type="match status" value="1"/>
</dbReference>
<dbReference type="InterPro" id="IPR050064">
    <property type="entry name" value="IGPS_HisA/HisF"/>
</dbReference>
<dbReference type="OrthoDB" id="10254903at2759"/>
<accession>A0A0H2RZK3</accession>
<dbReference type="CDD" id="cd04731">
    <property type="entry name" value="HisF"/>
    <property type="match status" value="1"/>
</dbReference>
<dbReference type="GO" id="GO:0004359">
    <property type="term" value="F:glutaminase activity"/>
    <property type="evidence" value="ECO:0007669"/>
    <property type="project" value="UniProtKB-EC"/>
</dbReference>
<feature type="active site" description="For GATase activity" evidence="10">
    <location>
        <position position="193"/>
    </location>
</feature>
<evidence type="ECO:0000256" key="1">
    <source>
        <dbReference type="ARBA" id="ARBA00005091"/>
    </source>
</evidence>
<dbReference type="InterPro" id="IPR029062">
    <property type="entry name" value="Class_I_gatase-like"/>
</dbReference>
<dbReference type="GO" id="GO:0000107">
    <property type="term" value="F:imidazoleglycerol-phosphate synthase activity"/>
    <property type="evidence" value="ECO:0007669"/>
    <property type="project" value="UniProtKB-UniRule"/>
</dbReference>
<comment type="pathway">
    <text evidence="1 9">Amino-acid biosynthesis; L-histidine biosynthesis; L-histidine from 5-phospho-alpha-D-ribose 1-diphosphate: step 5/9.</text>
</comment>
<feature type="region of interest" description="PRFAR binding" evidence="11">
    <location>
        <begin position="377"/>
        <end position="378"/>
    </location>
</feature>
<evidence type="ECO:0000256" key="9">
    <source>
        <dbReference type="PIRNR" id="PIRNR036936"/>
    </source>
</evidence>
<evidence type="ECO:0000256" key="11">
    <source>
        <dbReference type="PIRSR" id="PIRSR036936-2"/>
    </source>
</evidence>
<dbReference type="GO" id="GO:0016829">
    <property type="term" value="F:lyase activity"/>
    <property type="evidence" value="ECO:0007669"/>
    <property type="project" value="UniProtKB-KW"/>
</dbReference>
<evidence type="ECO:0000256" key="3">
    <source>
        <dbReference type="ARBA" id="ARBA00022801"/>
    </source>
</evidence>
<feature type="region of interest" description="Disordered" evidence="13">
    <location>
        <begin position="257"/>
        <end position="279"/>
    </location>
</feature>
<dbReference type="InterPro" id="IPR004651">
    <property type="entry name" value="HisF"/>
</dbReference>
<evidence type="ECO:0000256" key="12">
    <source>
        <dbReference type="RuleBase" id="RU003657"/>
    </source>
</evidence>
<comment type="catalytic activity">
    <reaction evidence="8 9">
        <text>L-glutamine + H2O = L-glutamate + NH4(+)</text>
        <dbReference type="Rhea" id="RHEA:15889"/>
        <dbReference type="ChEBI" id="CHEBI:15377"/>
        <dbReference type="ChEBI" id="CHEBI:28938"/>
        <dbReference type="ChEBI" id="CHEBI:29985"/>
        <dbReference type="ChEBI" id="CHEBI:58359"/>
        <dbReference type="EC" id="3.5.1.2"/>
    </reaction>
</comment>